<evidence type="ECO:0000313" key="2">
    <source>
        <dbReference type="Proteomes" id="UP000886501"/>
    </source>
</evidence>
<dbReference type="Proteomes" id="UP000886501">
    <property type="component" value="Unassembled WGS sequence"/>
</dbReference>
<reference evidence="1" key="1">
    <citation type="submission" date="2019-10" db="EMBL/GenBank/DDBJ databases">
        <authorList>
            <consortium name="DOE Joint Genome Institute"/>
            <person name="Kuo A."/>
            <person name="Miyauchi S."/>
            <person name="Kiss E."/>
            <person name="Drula E."/>
            <person name="Kohler A."/>
            <person name="Sanchez-Garcia M."/>
            <person name="Andreopoulos B."/>
            <person name="Barry K.W."/>
            <person name="Bonito G."/>
            <person name="Buee M."/>
            <person name="Carver A."/>
            <person name="Chen C."/>
            <person name="Cichocki N."/>
            <person name="Clum A."/>
            <person name="Culley D."/>
            <person name="Crous P.W."/>
            <person name="Fauchery L."/>
            <person name="Girlanda M."/>
            <person name="Hayes R."/>
            <person name="Keri Z."/>
            <person name="Labutti K."/>
            <person name="Lipzen A."/>
            <person name="Lombard V."/>
            <person name="Magnuson J."/>
            <person name="Maillard F."/>
            <person name="Morin E."/>
            <person name="Murat C."/>
            <person name="Nolan M."/>
            <person name="Ohm R."/>
            <person name="Pangilinan J."/>
            <person name="Pereira M."/>
            <person name="Perotto S."/>
            <person name="Peter M."/>
            <person name="Riley R."/>
            <person name="Sitrit Y."/>
            <person name="Stielow B."/>
            <person name="Szollosi G."/>
            <person name="Zifcakova L."/>
            <person name="Stursova M."/>
            <person name="Spatafora J.W."/>
            <person name="Tedersoo L."/>
            <person name="Vaario L.-M."/>
            <person name="Yamada A."/>
            <person name="Yan M."/>
            <person name="Wang P."/>
            <person name="Xu J."/>
            <person name="Bruns T."/>
            <person name="Baldrian P."/>
            <person name="Vilgalys R."/>
            <person name="Henrissat B."/>
            <person name="Grigoriev I.V."/>
            <person name="Hibbett D."/>
            <person name="Nagy L.G."/>
            <person name="Martin F.M."/>
        </authorList>
    </citation>
    <scope>NUCLEOTIDE SEQUENCE</scope>
    <source>
        <strain evidence="1">P2</strain>
    </source>
</reference>
<dbReference type="EMBL" id="MU118016">
    <property type="protein sequence ID" value="KAF9648316.1"/>
    <property type="molecule type" value="Genomic_DNA"/>
</dbReference>
<reference evidence="1" key="2">
    <citation type="journal article" date="2020" name="Nat. Commun.">
        <title>Large-scale genome sequencing of mycorrhizal fungi provides insights into the early evolution of symbiotic traits.</title>
        <authorList>
            <person name="Miyauchi S."/>
            <person name="Kiss E."/>
            <person name="Kuo A."/>
            <person name="Drula E."/>
            <person name="Kohler A."/>
            <person name="Sanchez-Garcia M."/>
            <person name="Morin E."/>
            <person name="Andreopoulos B."/>
            <person name="Barry K.W."/>
            <person name="Bonito G."/>
            <person name="Buee M."/>
            <person name="Carver A."/>
            <person name="Chen C."/>
            <person name="Cichocki N."/>
            <person name="Clum A."/>
            <person name="Culley D."/>
            <person name="Crous P.W."/>
            <person name="Fauchery L."/>
            <person name="Girlanda M."/>
            <person name="Hayes R.D."/>
            <person name="Keri Z."/>
            <person name="LaButti K."/>
            <person name="Lipzen A."/>
            <person name="Lombard V."/>
            <person name="Magnuson J."/>
            <person name="Maillard F."/>
            <person name="Murat C."/>
            <person name="Nolan M."/>
            <person name="Ohm R.A."/>
            <person name="Pangilinan J."/>
            <person name="Pereira M.F."/>
            <person name="Perotto S."/>
            <person name="Peter M."/>
            <person name="Pfister S."/>
            <person name="Riley R."/>
            <person name="Sitrit Y."/>
            <person name="Stielow J.B."/>
            <person name="Szollosi G."/>
            <person name="Zifcakova L."/>
            <person name="Stursova M."/>
            <person name="Spatafora J.W."/>
            <person name="Tedersoo L."/>
            <person name="Vaario L.M."/>
            <person name="Yamada A."/>
            <person name="Yan M."/>
            <person name="Wang P."/>
            <person name="Xu J."/>
            <person name="Bruns T."/>
            <person name="Baldrian P."/>
            <person name="Vilgalys R."/>
            <person name="Dunand C."/>
            <person name="Henrissat B."/>
            <person name="Grigoriev I.V."/>
            <person name="Hibbett D."/>
            <person name="Nagy L.G."/>
            <person name="Martin F.M."/>
        </authorList>
    </citation>
    <scope>NUCLEOTIDE SEQUENCE</scope>
    <source>
        <strain evidence="1">P2</strain>
    </source>
</reference>
<evidence type="ECO:0000313" key="1">
    <source>
        <dbReference type="EMBL" id="KAF9648316.1"/>
    </source>
</evidence>
<protein>
    <submittedName>
        <fullName evidence="1">Uncharacterized protein</fullName>
    </submittedName>
</protein>
<keyword evidence="2" id="KW-1185">Reference proteome</keyword>
<accession>A0ACB6ZGQ8</accession>
<organism evidence="1 2">
    <name type="scientific">Thelephora ganbajun</name>
    <name type="common">Ganba fungus</name>
    <dbReference type="NCBI Taxonomy" id="370292"/>
    <lineage>
        <taxon>Eukaryota</taxon>
        <taxon>Fungi</taxon>
        <taxon>Dikarya</taxon>
        <taxon>Basidiomycota</taxon>
        <taxon>Agaricomycotina</taxon>
        <taxon>Agaricomycetes</taxon>
        <taxon>Thelephorales</taxon>
        <taxon>Thelephoraceae</taxon>
        <taxon>Thelephora</taxon>
    </lineage>
</organism>
<proteinExistence type="predicted"/>
<name>A0ACB6ZGQ8_THEGA</name>
<sequence length="348" mass="39693">MTCPPLWASSPRYIRAFQSRHTSLNLSRLPKLPEGTPPLISRRSTPGGLEFNVTSSRRWKTVDDDFTQAVRLESLAEKKITSKSGKKLSQKVARFPLVQLPSLDIRMVPKKMLVVKEQEQPPIVSRRPRKERSDLSLVVITPKATVHRFAVVRVRVKRRIVGALDLIVRRGVVPFPGSKPKQPNKRWESNIKGHKPDSEEPRVLLHDPTFANSRAWILPDWAYIIFPKAEVFKMPLPDLVDQIQLGLRQANQKAREWQDQYVSSETGEFIPLLSKGSPNPVPLSEPKLRKFQKPSRRPPDTWQGHPNTDLGSHKPPNPHKRQTCSSHINAQWSEGTLLELGFRNPLPQ</sequence>
<gene>
    <name evidence="1" type="ORF">BDM02DRAFT_3187273</name>
</gene>
<comment type="caution">
    <text evidence="1">The sequence shown here is derived from an EMBL/GenBank/DDBJ whole genome shotgun (WGS) entry which is preliminary data.</text>
</comment>